<reference evidence="6 7" key="1">
    <citation type="submission" date="2013-09" db="EMBL/GenBank/DDBJ databases">
        <authorList>
            <person name="Zeng Z."/>
            <person name="Chen C."/>
        </authorList>
    </citation>
    <scope>NUCLEOTIDE SEQUENCE [LARGE SCALE GENOMIC DNA]</scope>
    <source>
        <strain evidence="6 7">GH29-5</strain>
    </source>
</reference>
<name>A0A0A2M407_9FLAO</name>
<dbReference type="EMBL" id="JRLW01000029">
    <property type="protein sequence ID" value="KGO86341.1"/>
    <property type="molecule type" value="Genomic_DNA"/>
</dbReference>
<evidence type="ECO:0000256" key="2">
    <source>
        <dbReference type="ARBA" id="ARBA00012438"/>
    </source>
</evidence>
<keyword evidence="3" id="KW-0597">Phosphoprotein</keyword>
<dbReference type="Proteomes" id="UP000030121">
    <property type="component" value="Unassembled WGS sequence"/>
</dbReference>
<feature type="domain" description="Histidine kinase" evidence="5">
    <location>
        <begin position="248"/>
        <end position="460"/>
    </location>
</feature>
<dbReference type="InterPro" id="IPR005467">
    <property type="entry name" value="His_kinase_dom"/>
</dbReference>
<dbReference type="Gene3D" id="3.30.565.10">
    <property type="entry name" value="Histidine kinase-like ATPase, C-terminal domain"/>
    <property type="match status" value="1"/>
</dbReference>
<dbReference type="AlphaFoldDB" id="A0A0A2M407"/>
<evidence type="ECO:0000259" key="5">
    <source>
        <dbReference type="PROSITE" id="PS50109"/>
    </source>
</evidence>
<dbReference type="SUPFAM" id="SSF47384">
    <property type="entry name" value="Homodimeric domain of signal transducing histidine kinase"/>
    <property type="match status" value="1"/>
</dbReference>
<evidence type="ECO:0000313" key="6">
    <source>
        <dbReference type="EMBL" id="KGO86341.1"/>
    </source>
</evidence>
<dbReference type="SUPFAM" id="SSF55874">
    <property type="entry name" value="ATPase domain of HSP90 chaperone/DNA topoisomerase II/histidine kinase"/>
    <property type="match status" value="1"/>
</dbReference>
<dbReference type="CDD" id="cd00075">
    <property type="entry name" value="HATPase"/>
    <property type="match status" value="1"/>
</dbReference>
<gene>
    <name evidence="6" type="ORF">Q764_13710</name>
</gene>
<evidence type="ECO:0000256" key="1">
    <source>
        <dbReference type="ARBA" id="ARBA00000085"/>
    </source>
</evidence>
<keyword evidence="7" id="KW-1185">Reference proteome</keyword>
<accession>A0A0A2M407</accession>
<evidence type="ECO:0000256" key="3">
    <source>
        <dbReference type="ARBA" id="ARBA00022553"/>
    </source>
</evidence>
<protein>
    <recommendedName>
        <fullName evidence="2">histidine kinase</fullName>
        <ecNumber evidence="2">2.7.13.3</ecNumber>
    </recommendedName>
</protein>
<dbReference type="InterPro" id="IPR003594">
    <property type="entry name" value="HATPase_dom"/>
</dbReference>
<dbReference type="Pfam" id="PF00512">
    <property type="entry name" value="HisKA"/>
    <property type="match status" value="1"/>
</dbReference>
<dbReference type="CDD" id="cd00082">
    <property type="entry name" value="HisKA"/>
    <property type="match status" value="1"/>
</dbReference>
<sequence length="460" mass="52835">MAPLIALTVTITVGIQVYWNIQNYQNNKKQIINIIQLALDNSIDNYYNDKAKAGIVQSFTLSVPKTLKKKFSDDSDEIIILEPSTKSRIPQLYNNHLDSKDLNKNRNDSLLEIKNMKLFAEKAIISIRQDSIDINKLATYLSTEFTNKKLDFEYALYKREGKKIIKYNNPDNKKFLFSVNSKSAYLPRHSELKLFYPDIFFKTLKEGIAGILLSFVFSLSIIFCLFYLLSVIRQQKQLAIIKNDFISNISHELKTPIAVVSSALEGIEKFNTDNEPEKTKKYLSISKQHLSKLHQIVEKILETSALESDKLQLQVSNTEIVQLINHTIEKLKINTEKKIQLRTSKREIDAYVDSFHFENVVSNLVDNAIKYGGDEITITVNNDNMNLVIEISDNGKAIEKIHQQKIFDKFYRIPQNNLHTEKGFGIGLYYAKNIIAKHGGTLELISDEQLTTFKILIPNE</sequence>
<keyword evidence="4" id="KW-1133">Transmembrane helix</keyword>
<dbReference type="EC" id="2.7.13.3" evidence="2"/>
<comment type="catalytic activity">
    <reaction evidence="1">
        <text>ATP + protein L-histidine = ADP + protein N-phospho-L-histidine.</text>
        <dbReference type="EC" id="2.7.13.3"/>
    </reaction>
</comment>
<keyword evidence="4" id="KW-0472">Membrane</keyword>
<dbReference type="STRING" id="1121899.GCA_000430025_02649"/>
<feature type="transmembrane region" description="Helical" evidence="4">
    <location>
        <begin position="207"/>
        <end position="229"/>
    </location>
</feature>
<comment type="caution">
    <text evidence="6">The sequence shown here is derived from an EMBL/GenBank/DDBJ whole genome shotgun (WGS) entry which is preliminary data.</text>
</comment>
<dbReference type="InterPro" id="IPR036097">
    <property type="entry name" value="HisK_dim/P_sf"/>
</dbReference>
<dbReference type="PANTHER" id="PTHR43547:SF2">
    <property type="entry name" value="HYBRID SIGNAL TRANSDUCTION HISTIDINE KINASE C"/>
    <property type="match status" value="1"/>
</dbReference>
<dbReference type="eggNOG" id="COG2205">
    <property type="taxonomic scope" value="Bacteria"/>
</dbReference>
<dbReference type="PANTHER" id="PTHR43547">
    <property type="entry name" value="TWO-COMPONENT HISTIDINE KINASE"/>
    <property type="match status" value="1"/>
</dbReference>
<dbReference type="GO" id="GO:0000155">
    <property type="term" value="F:phosphorelay sensor kinase activity"/>
    <property type="evidence" value="ECO:0007669"/>
    <property type="project" value="InterPro"/>
</dbReference>
<evidence type="ECO:0000313" key="7">
    <source>
        <dbReference type="Proteomes" id="UP000030121"/>
    </source>
</evidence>
<dbReference type="SMART" id="SM00388">
    <property type="entry name" value="HisKA"/>
    <property type="match status" value="1"/>
</dbReference>
<dbReference type="Gene3D" id="1.10.287.130">
    <property type="match status" value="1"/>
</dbReference>
<dbReference type="InterPro" id="IPR004358">
    <property type="entry name" value="Sig_transdc_His_kin-like_C"/>
</dbReference>
<dbReference type="InterPro" id="IPR036890">
    <property type="entry name" value="HATPase_C_sf"/>
</dbReference>
<organism evidence="6 7">
    <name type="scientific">Flavobacterium suncheonense GH29-5 = DSM 17707</name>
    <dbReference type="NCBI Taxonomy" id="1121899"/>
    <lineage>
        <taxon>Bacteria</taxon>
        <taxon>Pseudomonadati</taxon>
        <taxon>Bacteroidota</taxon>
        <taxon>Flavobacteriia</taxon>
        <taxon>Flavobacteriales</taxon>
        <taxon>Flavobacteriaceae</taxon>
        <taxon>Flavobacterium</taxon>
    </lineage>
</organism>
<dbReference type="SMART" id="SM00387">
    <property type="entry name" value="HATPase_c"/>
    <property type="match status" value="1"/>
</dbReference>
<dbReference type="PRINTS" id="PR00344">
    <property type="entry name" value="BCTRLSENSOR"/>
</dbReference>
<dbReference type="InterPro" id="IPR003661">
    <property type="entry name" value="HisK_dim/P_dom"/>
</dbReference>
<dbReference type="Pfam" id="PF02518">
    <property type="entry name" value="HATPase_c"/>
    <property type="match status" value="1"/>
</dbReference>
<proteinExistence type="predicted"/>
<keyword evidence="4" id="KW-0812">Transmembrane</keyword>
<dbReference type="PROSITE" id="PS50109">
    <property type="entry name" value="HIS_KIN"/>
    <property type="match status" value="1"/>
</dbReference>
<evidence type="ECO:0000256" key="4">
    <source>
        <dbReference type="SAM" id="Phobius"/>
    </source>
</evidence>